<dbReference type="PANTHER" id="PTHR33886:SF8">
    <property type="entry name" value="UNSATURATED RHAMNOGALACTURONAN HYDROLASE (EUROFUNG)"/>
    <property type="match status" value="1"/>
</dbReference>
<dbReference type="Gene3D" id="1.50.10.10">
    <property type="match status" value="1"/>
</dbReference>
<dbReference type="RefSeq" id="WP_093968028.1">
    <property type="nucleotide sequence ID" value="NZ_FXYE01000002.1"/>
</dbReference>
<organism evidence="2 3">
    <name type="scientific">Actibacterium lipolyticum</name>
    <dbReference type="NCBI Taxonomy" id="1524263"/>
    <lineage>
        <taxon>Bacteria</taxon>
        <taxon>Pseudomonadati</taxon>
        <taxon>Pseudomonadota</taxon>
        <taxon>Alphaproteobacteria</taxon>
        <taxon>Rhodobacterales</taxon>
        <taxon>Roseobacteraceae</taxon>
        <taxon>Actibacterium</taxon>
    </lineage>
</organism>
<dbReference type="InterPro" id="IPR012341">
    <property type="entry name" value="6hp_glycosidase-like_sf"/>
</dbReference>
<dbReference type="InterPro" id="IPR008928">
    <property type="entry name" value="6-hairpin_glycosidase_sf"/>
</dbReference>
<name>A0A238KTH4_9RHOB</name>
<dbReference type="GO" id="GO:0005975">
    <property type="term" value="P:carbohydrate metabolic process"/>
    <property type="evidence" value="ECO:0007669"/>
    <property type="project" value="InterPro"/>
</dbReference>
<dbReference type="EMBL" id="FXYE01000002">
    <property type="protein sequence ID" value="SMX46017.1"/>
    <property type="molecule type" value="Genomic_DNA"/>
</dbReference>
<proteinExistence type="predicted"/>
<reference evidence="3" key="1">
    <citation type="submission" date="2017-05" db="EMBL/GenBank/DDBJ databases">
        <authorList>
            <person name="Rodrigo-Torres L."/>
            <person name="Arahal R. D."/>
            <person name="Lucena T."/>
        </authorList>
    </citation>
    <scope>NUCLEOTIDE SEQUENCE [LARGE SCALE GENOMIC DNA]</scope>
    <source>
        <strain evidence="3">CECT 8621</strain>
    </source>
</reference>
<keyword evidence="1" id="KW-0378">Hydrolase</keyword>
<dbReference type="GO" id="GO:0016787">
    <property type="term" value="F:hydrolase activity"/>
    <property type="evidence" value="ECO:0007669"/>
    <property type="project" value="UniProtKB-KW"/>
</dbReference>
<dbReference type="InterPro" id="IPR052043">
    <property type="entry name" value="PolySaccharide_Degr_Enz"/>
</dbReference>
<evidence type="ECO:0000256" key="1">
    <source>
        <dbReference type="ARBA" id="ARBA00022801"/>
    </source>
</evidence>
<sequence>MLKDYFDTYAGAYQPYKRGAFCYEDGCVYRGLELLHRATGDAIWLNHIVRLITPQILEGPRLAGYDPSDYNIDNIQSGRTLLYLHEVTGQSKYLDAAACLIDQLATHPRTKSGVYWHKLRYPWQIWLDGLYMGVPFQIGYGQRTNQPDLVADALTQVDVALDATAVAATGLYAHAMDEARKQPWANPETGQSPAHWSRALGWLAMALVDIAELVGPAQFQPLAARTTRLLEDIARLRRPNGLWLQVIDRPDLADNYEETSASAMFVYALEKGHQLGLWNGPLDGLIETLVAQSLRPREGGGYEMVDICEVAGLGLFGDRYRDGSAEYYLSEKRVADDAKGVGPLMMSVAASHLAGEAKEPVAIQG</sequence>
<evidence type="ECO:0000313" key="3">
    <source>
        <dbReference type="Proteomes" id="UP000202922"/>
    </source>
</evidence>
<dbReference type="Proteomes" id="UP000202922">
    <property type="component" value="Unassembled WGS sequence"/>
</dbReference>
<dbReference type="SUPFAM" id="SSF48208">
    <property type="entry name" value="Six-hairpin glycosidases"/>
    <property type="match status" value="1"/>
</dbReference>
<evidence type="ECO:0000313" key="2">
    <source>
        <dbReference type="EMBL" id="SMX46017.1"/>
    </source>
</evidence>
<accession>A0A238KTH4</accession>
<protein>
    <submittedName>
        <fullName evidence="2">24.9 kDa protein in picA locus</fullName>
    </submittedName>
</protein>
<dbReference type="PANTHER" id="PTHR33886">
    <property type="entry name" value="UNSATURATED RHAMNOGALACTURONAN HYDROLASE (EUROFUNG)"/>
    <property type="match status" value="1"/>
</dbReference>
<dbReference type="OrthoDB" id="6381507at2"/>
<dbReference type="Pfam" id="PF07470">
    <property type="entry name" value="Glyco_hydro_88"/>
    <property type="match status" value="1"/>
</dbReference>
<gene>
    <name evidence="2" type="ORF">COL8621_02948</name>
</gene>
<dbReference type="InterPro" id="IPR010905">
    <property type="entry name" value="Glyco_hydro_88"/>
</dbReference>
<dbReference type="AlphaFoldDB" id="A0A238KTH4"/>
<keyword evidence="3" id="KW-1185">Reference proteome</keyword>